<evidence type="ECO:0000313" key="2">
    <source>
        <dbReference type="Proteomes" id="UP000287651"/>
    </source>
</evidence>
<proteinExistence type="predicted"/>
<reference evidence="1 2" key="1">
    <citation type="journal article" date="2014" name="Agronomy (Basel)">
        <title>A Draft Genome Sequence for Ensete ventricosum, the Drought-Tolerant Tree Against Hunger.</title>
        <authorList>
            <person name="Harrison J."/>
            <person name="Moore K.A."/>
            <person name="Paszkiewicz K."/>
            <person name="Jones T."/>
            <person name="Grant M."/>
            <person name="Ambacheew D."/>
            <person name="Muzemil S."/>
            <person name="Studholme D.J."/>
        </authorList>
    </citation>
    <scope>NUCLEOTIDE SEQUENCE [LARGE SCALE GENOMIC DNA]</scope>
</reference>
<organism evidence="1 2">
    <name type="scientific">Ensete ventricosum</name>
    <name type="common">Abyssinian banana</name>
    <name type="synonym">Musa ensete</name>
    <dbReference type="NCBI Taxonomy" id="4639"/>
    <lineage>
        <taxon>Eukaryota</taxon>
        <taxon>Viridiplantae</taxon>
        <taxon>Streptophyta</taxon>
        <taxon>Embryophyta</taxon>
        <taxon>Tracheophyta</taxon>
        <taxon>Spermatophyta</taxon>
        <taxon>Magnoliopsida</taxon>
        <taxon>Liliopsida</taxon>
        <taxon>Zingiberales</taxon>
        <taxon>Musaceae</taxon>
        <taxon>Ensete</taxon>
    </lineage>
</organism>
<protein>
    <submittedName>
        <fullName evidence="1">Uncharacterized protein</fullName>
    </submittedName>
</protein>
<dbReference type="AlphaFoldDB" id="A0A427AAA7"/>
<dbReference type="Proteomes" id="UP000287651">
    <property type="component" value="Unassembled WGS sequence"/>
</dbReference>
<dbReference type="EMBL" id="AMZH03003177">
    <property type="protein sequence ID" value="RRT73153.1"/>
    <property type="molecule type" value="Genomic_DNA"/>
</dbReference>
<gene>
    <name evidence="1" type="ORF">B296_00025465</name>
</gene>
<comment type="caution">
    <text evidence="1">The sequence shown here is derived from an EMBL/GenBank/DDBJ whole genome shotgun (WGS) entry which is preliminary data.</text>
</comment>
<sequence>MLMVVCKRRSNMRFLAGSACDTECAYRSASSATLPTAQADDGSDAYRRQPHQATVARWSAMNSWSQPWRPRVERDRASDGLALVAIVASLTASGRRIGHSRALAVAAATAVAKGRS</sequence>
<evidence type="ECO:0000313" key="1">
    <source>
        <dbReference type="EMBL" id="RRT73153.1"/>
    </source>
</evidence>
<accession>A0A427AAA7</accession>
<name>A0A427AAA7_ENSVE</name>